<organism evidence="3 4">
    <name type="scientific">Blautia pseudococcoides</name>
    <dbReference type="NCBI Taxonomy" id="1796616"/>
    <lineage>
        <taxon>Bacteria</taxon>
        <taxon>Bacillati</taxon>
        <taxon>Bacillota</taxon>
        <taxon>Clostridia</taxon>
        <taxon>Lachnospirales</taxon>
        <taxon>Lachnospiraceae</taxon>
        <taxon>Blautia</taxon>
    </lineage>
</organism>
<dbReference type="PANTHER" id="PTHR31126:SF1">
    <property type="entry name" value="TYROSINE SPECIFIC PROTEIN PHOSPHATASES DOMAIN-CONTAINING PROTEIN"/>
    <property type="match status" value="1"/>
</dbReference>
<accession>A0A1C7IEE5</accession>
<feature type="domain" description="Tyrosine specific protein phosphatases" evidence="2">
    <location>
        <begin position="188"/>
        <end position="236"/>
    </location>
</feature>
<dbReference type="SUPFAM" id="SSF52799">
    <property type="entry name" value="(Phosphotyrosine protein) phosphatases II"/>
    <property type="match status" value="1"/>
</dbReference>
<protein>
    <recommendedName>
        <fullName evidence="2">Tyrosine specific protein phosphatases domain-containing protein</fullName>
    </recommendedName>
</protein>
<dbReference type="AlphaFoldDB" id="A0A1C7IEE5"/>
<dbReference type="GO" id="GO:0004721">
    <property type="term" value="F:phosphoprotein phosphatase activity"/>
    <property type="evidence" value="ECO:0007669"/>
    <property type="project" value="InterPro"/>
</dbReference>
<evidence type="ECO:0000256" key="1">
    <source>
        <dbReference type="ARBA" id="ARBA00009580"/>
    </source>
</evidence>
<reference evidence="3" key="1">
    <citation type="submission" date="2017-04" db="EMBL/GenBank/DDBJ databases">
        <title>Complete Genome Sequences of Twelve Strains of a Stable Defined Moderately Diverse Mouse Microbiota 2 (sDMDMm2).</title>
        <authorList>
            <person name="Uchimura Y."/>
            <person name="Wyss M."/>
            <person name="Brugiroux S."/>
            <person name="Limenitakis J.P."/>
            <person name="Stecher B."/>
            <person name="McCoy K.D."/>
            <person name="Macpherson A.J."/>
        </authorList>
    </citation>
    <scope>NUCLEOTIDE SEQUENCE</scope>
    <source>
        <strain evidence="3">YL58</strain>
    </source>
</reference>
<comment type="similarity">
    <text evidence="1">Belongs to the protein-tyrosine phosphatase family.</text>
</comment>
<dbReference type="PANTHER" id="PTHR31126">
    <property type="entry name" value="TYROSINE-PROTEIN PHOSPHATASE"/>
    <property type="match status" value="1"/>
</dbReference>
<evidence type="ECO:0000313" key="3">
    <source>
        <dbReference type="EMBL" id="ANU77955.2"/>
    </source>
</evidence>
<dbReference type="STRING" id="1796616.A4V09_20765"/>
<proteinExistence type="inferred from homology"/>
<keyword evidence="4" id="KW-1185">Reference proteome</keyword>
<name>A0A1C7IEE5_9FIRM</name>
<dbReference type="InterPro" id="IPR026893">
    <property type="entry name" value="Tyr/Ser_Pase_IphP-type"/>
</dbReference>
<evidence type="ECO:0000313" key="4">
    <source>
        <dbReference type="Proteomes" id="UP000092574"/>
    </source>
</evidence>
<evidence type="ECO:0000259" key="2">
    <source>
        <dbReference type="PROSITE" id="PS50056"/>
    </source>
</evidence>
<dbReference type="EMBL" id="CP015405">
    <property type="protein sequence ID" value="ANU77955.2"/>
    <property type="molecule type" value="Genomic_DNA"/>
</dbReference>
<sequence length="315" mass="35232">MGMRTAGSPIFVRGIFCPEAVWHGLLPVTVREENSYILLLFMEEDTMCSRIEMEGPVYNTRDLGGYTGKDGRTIRPHRLIRSGALGKCTEADIRRLTEEYGLKTVVDLRTNGERAELPDPEIKGIEFIHTPLLSDAMLGITREGQEQADSLSAMILELLQEAENHPKEKMEAIYLALASDPFSIKGLKHFFEILSAQKEGAVLWHCSAGKDRVGTATALLLTALGVEREVIIRDYLLTNGYLKPETEAMTAKVAAKVQNERILSGIRILNGAERSYIESMFAETERQCGSTGAFLRERLGLTDEKTEMLRDMYLE</sequence>
<dbReference type="InterPro" id="IPR000387">
    <property type="entry name" value="Tyr_Pase_dom"/>
</dbReference>
<dbReference type="InterPro" id="IPR029021">
    <property type="entry name" value="Prot-tyrosine_phosphatase-like"/>
</dbReference>
<dbReference type="KEGG" id="byl:A4V09_20765"/>
<dbReference type="Gene3D" id="3.90.190.10">
    <property type="entry name" value="Protein tyrosine phosphatase superfamily"/>
    <property type="match status" value="1"/>
</dbReference>
<dbReference type="Proteomes" id="UP000092574">
    <property type="component" value="Chromosome"/>
</dbReference>
<dbReference type="OrthoDB" id="9815473at2"/>
<dbReference type="Pfam" id="PF13350">
    <property type="entry name" value="Y_phosphatase3"/>
    <property type="match status" value="1"/>
</dbReference>
<dbReference type="PROSITE" id="PS50056">
    <property type="entry name" value="TYR_PHOSPHATASE_2"/>
    <property type="match status" value="1"/>
</dbReference>
<gene>
    <name evidence="3" type="ORF">A4V09_20765</name>
</gene>